<feature type="domain" description="AAA+ ATPase" evidence="23">
    <location>
        <begin position="1662"/>
        <end position="1821"/>
    </location>
</feature>
<evidence type="ECO:0000256" key="8">
    <source>
        <dbReference type="ARBA" id="ARBA00022490"/>
    </source>
</evidence>
<dbReference type="Gene3D" id="1.10.8.720">
    <property type="entry name" value="Region D6 of dynein motor"/>
    <property type="match status" value="1"/>
</dbReference>
<dbReference type="InterPro" id="IPR013594">
    <property type="entry name" value="Dynein_heavy_tail"/>
</dbReference>
<keyword evidence="10" id="KW-0547">Nucleotide-binding</keyword>
<dbReference type="EMBL" id="JAFCIX010000325">
    <property type="protein sequence ID" value="KAH6594938.1"/>
    <property type="molecule type" value="Genomic_DNA"/>
</dbReference>
<feature type="domain" description="AAA+ ATPase" evidence="23">
    <location>
        <begin position="1949"/>
        <end position="2104"/>
    </location>
</feature>
<dbReference type="InterPro" id="IPR042219">
    <property type="entry name" value="AAA_lid_11_sf"/>
</dbReference>
<dbReference type="Pfam" id="PF08385">
    <property type="entry name" value="DHC_N1"/>
    <property type="match status" value="1"/>
</dbReference>
<dbReference type="Pfam" id="PF12780">
    <property type="entry name" value="AAA_8"/>
    <property type="match status" value="1"/>
</dbReference>
<dbReference type="InterPro" id="IPR003593">
    <property type="entry name" value="AAA+_ATPase"/>
</dbReference>
<dbReference type="Pfam" id="PF22597">
    <property type="entry name" value="DYN_lid"/>
    <property type="match status" value="1"/>
</dbReference>
<dbReference type="Gene3D" id="1.10.8.1220">
    <property type="match status" value="1"/>
</dbReference>
<dbReference type="Pfam" id="PF21264">
    <property type="entry name" value="DYNC2H1_AAA_dom"/>
    <property type="match status" value="1"/>
</dbReference>
<comment type="similarity">
    <text evidence="4">Belongs to the dynein heavy chain family.</text>
</comment>
<dbReference type="InterPro" id="IPR024317">
    <property type="entry name" value="Dynein_heavy_chain_D4_dom"/>
</dbReference>
<dbReference type="InterPro" id="IPR027417">
    <property type="entry name" value="P-loop_NTPase"/>
</dbReference>
<keyword evidence="25" id="KW-1185">Reference proteome</keyword>
<dbReference type="Gene3D" id="1.20.920.20">
    <property type="match status" value="1"/>
</dbReference>
<dbReference type="InterPro" id="IPR043160">
    <property type="entry name" value="Dynein_C_barrel"/>
</dbReference>
<keyword evidence="11" id="KW-0970">Cilium biogenesis/degradation</keyword>
<dbReference type="InterPro" id="IPR054354">
    <property type="entry name" value="DYNC2H1-like_lid"/>
</dbReference>
<dbReference type="InterPro" id="IPR043157">
    <property type="entry name" value="Dynein_AAA1S"/>
</dbReference>
<dbReference type="Pfam" id="PF08393">
    <property type="entry name" value="DHC_N2"/>
    <property type="match status" value="1"/>
</dbReference>
<dbReference type="Gene3D" id="6.10.140.1060">
    <property type="match status" value="1"/>
</dbReference>
<dbReference type="PANTHER" id="PTHR45703">
    <property type="entry name" value="DYNEIN HEAVY CHAIN"/>
    <property type="match status" value="1"/>
</dbReference>
<dbReference type="InterPro" id="IPR042228">
    <property type="entry name" value="Dynein_linker_3"/>
</dbReference>
<keyword evidence="19" id="KW-0966">Cell projection</keyword>
<dbReference type="Gene3D" id="3.20.180.20">
    <property type="entry name" value="Dynein heavy chain, N-terminal domain 2"/>
    <property type="match status" value="1"/>
</dbReference>
<dbReference type="Pfam" id="PF03028">
    <property type="entry name" value="Dynein_heavy"/>
    <property type="match status" value="1"/>
</dbReference>
<sequence length="4208" mass="477627">MDASVWVQRLVSVHLGNETAGETFNGLASSKELERFLGDVHVPLLLISLNSKTDIVKCSTNIDDINDTSRAVIISKTRPAIVTAHNMTEIIQITQFQESPLNTLYQSVHSVYTPILQQSGKLGVNSKLQRLLADLDEGLASSIRHSPNSQQTQENHLGSIYSIENEYSYWIDIASQKGNDSSEGRRAIYFRDALEPLKSDFEAQRNQPFPILLQISEKCYDVLDAIWRQTDHLAYPRSRMSHLLELISEQIIGAIQDKIGVRNIMSEPLSQIRDDLILAVDALDCWNDTLKTLTGRLWPAFTPNKWDGEPFTSQSSLELCNRINKILSLRTSHDALLNVVQLETYQDTHADDALKFFEGLNMFQCSKSIDMAWTNAISQYNRIIEPVELQCAQRLSAIFGSLQAQPSQLLREFQKYRELVRRENIFRQLVTERETLFGQLSSSLKSIHTEFRNRTQHISASKGRNLPNIITDIVWSRQTLAKIQETDQLVESLIGKKSTYQESSSKLYEELRQYESDLFENWVSNTTSMLDNKNGDATLGQSDQLMELDYSSGKLIVNYGDHLVVLFREIRLLIAMGFPVPAQIQKSANSAQKLYRHGVVLKQVAHFYNTIDQQMLPSQQTMLLQLALAFEQLVKNPKSGNDENSISSTSEKQYVSWGTPQELERYITRLQAAAENLTSENRRLRKYHVVISDYIIALMSVDLVKNQARWKEILTEIRKIIDTIQDGGIKPELTLTWRNHWDYQLYKALEYQYQVGLESLNESLPEIKVDLIFKQKRLQFRPPFEEIRAKYYRELKKFINLPSGFKGIGDTRIFLQMIDQNASSLSTVYIKAERLFENLLKVYDGFKDWILIGTVDLDDFVQSSLEDVSDWELNFRMLKQKGKGAEQLQPSIKIDCITVSTAPVKATIDDHLQRMFDTLLLTLKKAVSAHILVIENFVNQGMDILLKHPQTMAEIGEANTRHDELSKAKLSIQSHFEAANIKNKLLKSVSGSGVDTSAIEAKWSKLELMLESHELMIKEQVDMLRSAIGGRTQVFLAELEKFALRWNQLKPKSSDIGKLDSAIKSSAFVKEKVAEFAELEKIADGIHADSEHFGVSPADFSELAIIRQDLSKSEEMWRVCEQYLEAICQIRKEDWILFRVKSFQLDEFIGEWSEKIRKRPMDAISSELLKDLDSYRSVSPYLKLLRGDNWMTEHWGELFRILAVPKGVTVSDLTVGHFLDIRDAIVSKINLIKELNNRANGEVAIRDAIQELDIWGAGALFSLTDYQDAKGGNIQLIKDWKETRVQVGDNQSLLSSLKDSPYFINFAEKVHTWEHKLSELDEYLQHFNTVQRRWVYLEPIFSRGALPLEQSRFTRIDDDFRSVVQSITRDSRIMSLATIPGIRGILATLVDQLERCQKALNEFLEQKRSKFARFYFIGDDDLLEILGQAKNPQVIQAHLKKLFAGVHVVQFDQAMTSIVAMQSLHGEVVVLKTPVLVTEEVESWLHSFSLEMKSTLQLQLQDCLAESDIFKYPSQVICLAGYLHFTSSIEQAIQNRQGFAQLETQLREELDKYTSFDSAIVADKVERYVLDLKVKSLILDTIHFLDVIEQLKQAKVMTLDNWEWKRQLRFYLNDKKSCVISMSDAEFEYTYEYQGNPPKLVHTPLTDKCYLTLTQAMASGFGGNPFGPAGTGKTESVKALGVLFGRQVLVFNCDEGIDYKSMGRIFVGLVKCGAWGCFDEFNRLEESVLSAVSQQIQVIQVSLKRKETNVTLLNKSVDLDKNAGIFVTLNPAGKGYGGRQRLPDNLKQLFRSVAMAHPNNELISEVILLSEGFHLGRELGRKVVSIFSLCKQFLTAQQHYDWGLRPLKAVLSLAGSLLQEQKTHGSVTEVEESLAVVKAIRVSTLSKLTFGDGQRFNMLMNDIFSSIDTPSIIYDDLEKAIRESYQDLGLIYIASQAEKILQLYESCKQRMGVVLVGPSGSGKSTIWKLLKHSWMKIGKKLVSHTTNPKAIDRRSLLGHMDMDTREWTDGILTHASRQAVKEPLEVHTWIISDGDIDPEWVESLNSVLDDNRLLTMPNGERIQFGPNVNFLFETHNLKFASPATVSRMGMIYLSDETLDVQILASSWIAKQPELSRTLLANWIDLYFYRSVSWIIQNCEMVIETSKAGLVMNGLSHIGGVLNQAQFLFGLIRGLGSNLFLEQRLLFANELLRWAGENVPDPKRTLYYWVSGTGNMETYLTEEPSNLDISCMRDLERLPVIETPDLKRSVDMVMPWLNDGHPFLLVGPEGSGKHTLLRHCFSKLKSTSITIIYCSSQTKSSHVLQRLLQTCMTSTSIKGRILRPKDSEKLILYLKDINLPKPDKYETGELVQFLQQLITYNGFYDADLEWIHIENIQIVASMNPSTTIGRHKLSVRFTSSIRLCYISYTDREQLHSIYRIFLSPILESCFPNHQVWSSPKNISRLASTIVGIFEQTVQQFTVDMFSHYLFTPRDLSRLIWSLDRFIYEKQDDHELIEVVAYEFQRLIQDRLVGNEARQKFQKLLFLALRTDWNYQETVQNVLYATLGAESMGSLESTDNKRCLVRLTPDRYKDRLAKQLHIYERDTRDLHLSLHSETLAITSQMERVLCQPGGSLLLAGRPGIPYSNLALLVSSVLGYTVVSPKVMRKDSTKSFIADLKLVLQTAGGDAKDVVFLVQDFQLVDCSFIESINSLLSASEVAGVYAQDELDLILNSLKDSHAEAGFRGSITEYFSARVRQHLHVVLVLDSASAHFTTYCESNPALYTQCQILWMSTLSCESMTHLACEAFEKSESLQTLSDKDELIKELLAIHQTSLSRDGTPKHFIEYLSMYEQVYQSKLDSLSKKLSYLSCGLKKLKEASAYVDKLSNDAKKQQTDLTIKQSQADVALSQITESMVQAAEQKREMEELTVLLRDEEVKAISRKQAVEKELAEVEPLIRSAKAAVGDIRSESLSELRSLRAPPPAIRDVLEGVLRLMGVLDMSWNSMKGFLGQRSIKDEIMNFDAHNISKQTRHAVNELIQQKPSSFEEATIKRVSVAAAPLAIWVKANLQYSTVIEKVAPLEQDLLQLTTTLDSSRSRISGLKKQLDLVDDKVRTLKEDFSGKTREAESLKVSLDKAMFTIKGAQGLLEKLSGEGVRWTSQADSITDEVKKLPRNGLLAAAFIVYLAGASETIRKSMMAQWERVTGISDFNFVSVMSTESEQLMWKSQGLPADVLSIENAIIALNCRTIPLLIDPSGQVTEWLKQHLVDKNPEIVSQNDENFWRSLELAIRFGKTLIVQDTSHLDHVFIPIIRGDLQKQGPRFVVEVGEKLIDYNPEFKLYFSTRKSNFPIPTDAVGFVNDINFTITRDGLAGQLLGLTLKNERPELEVQKLDLIKKEDDLKLQLSDLEDLLLKELANSEGNILENSSLINSLNKTKEKSNFIENSLNQFQKLQSALDMERGKFLPISVFGSELYFVVCDMWKISSMYRFSLSSFLKLFEKALRSKPTTQQDDADQRIKSLTTNLERLTFSHISRSIFKCDRQMFALNIIHKLHPTLFGVNEWEVFTGKTVGSDIDDKPSDIHDWVPDEQKLHFKQFQADLPGLTQLLGFGSKEMWTDWIRSPNCETTFPREKTSAFQRLLVVQALRPDRLLTAITSFCCSVLGLESLEPSSLQLKKLYDEESSSSEPILFITTPGVDPSQNLRDLSHLEVGEDRYHQVSMGQGQGDLAISLIHKAAEEGGWLLLQNIHLAINWTPLLEKVLLALKPNPRFRLWLTSEAHSKFPAGLLESCLKVTIEAPAGIKKNLQRIYQDWSPEYIQLGSPIRAQALFALAWFHAVIQERRNYIPQGWSQFYEFSAADLRSSAEIIDTMCTKSQSPQWATLHGLLKSAIYGGRIDDHQDSLKLNTYLVQLFCDDVFTLDGKPPLRKICKIFALPRTNESAAYHQLISELPENDNVSLFGLPANIDRALQKFTSQEIIGKLKTLSQMDIKTHKFDKEKWSQELFPLLQFWKKLNGSTNLLQKTVKIQSDAEPIPAFFDMELSGALALVNQIHTDLSSISKLIRGTILLSNSVYLLGASLMQGETPITWMQLWEGPETARAYLKAVMTKTIAINEIRERSTAEAILKVPLALSNMFNPITFFNAQRQQTSRIQCIVRKPMDTLKLVSFWNSAEMKSCPLVASVHGLLLQGCSFNGERLLEAGANDPIFVGVPTCYIGWVAEVCISLIVT</sequence>
<dbReference type="Gene3D" id="3.10.490.20">
    <property type="match status" value="1"/>
</dbReference>
<keyword evidence="12" id="KW-0067">ATP-binding</keyword>
<proteinExistence type="inferred from homology"/>
<accession>A0ABQ8FAK6</accession>
<evidence type="ECO:0000259" key="23">
    <source>
        <dbReference type="SMART" id="SM00382"/>
    </source>
</evidence>
<dbReference type="InterPro" id="IPR041228">
    <property type="entry name" value="Dynein_C"/>
</dbReference>
<evidence type="ECO:0000313" key="24">
    <source>
        <dbReference type="EMBL" id="KAH6594938.1"/>
    </source>
</evidence>
<keyword evidence="9" id="KW-0493">Microtubule</keyword>
<dbReference type="Gene3D" id="3.40.50.300">
    <property type="entry name" value="P-loop containing nucleotide triphosphate hydrolases"/>
    <property type="match status" value="5"/>
</dbReference>
<evidence type="ECO:0000256" key="19">
    <source>
        <dbReference type="ARBA" id="ARBA00023273"/>
    </source>
</evidence>
<dbReference type="InterPro" id="IPR049400">
    <property type="entry name" value="DYNC2H1_AAA_dom"/>
</dbReference>
<evidence type="ECO:0000256" key="16">
    <source>
        <dbReference type="ARBA" id="ARBA00023136"/>
    </source>
</evidence>
<evidence type="ECO:0000256" key="2">
    <source>
        <dbReference type="ARBA" id="ARBA00004202"/>
    </source>
</evidence>
<keyword evidence="17" id="KW-0505">Motor protein</keyword>
<evidence type="ECO:0000256" key="1">
    <source>
        <dbReference type="ARBA" id="ARBA00004138"/>
    </source>
</evidence>
<keyword evidence="7" id="KW-1003">Cell membrane</keyword>
<evidence type="ECO:0000256" key="17">
    <source>
        <dbReference type="ARBA" id="ARBA00023175"/>
    </source>
</evidence>
<dbReference type="InterPro" id="IPR004273">
    <property type="entry name" value="Dynein_heavy_D6_P-loop"/>
</dbReference>
<dbReference type="Gene3D" id="1.20.1270.280">
    <property type="match status" value="1"/>
</dbReference>
<dbReference type="PANTHER" id="PTHR45703:SF22">
    <property type="entry name" value="DYNEIN CYTOPLASMIC 2 HEAVY CHAIN 1"/>
    <property type="match status" value="1"/>
</dbReference>
<comment type="caution">
    <text evidence="24">The sequence shown here is derived from an EMBL/GenBank/DDBJ whole genome shotgun (WGS) entry which is preliminary data.</text>
</comment>
<keyword evidence="18" id="KW-0206">Cytoskeleton</keyword>
<dbReference type="InterPro" id="IPR026983">
    <property type="entry name" value="DHC"/>
</dbReference>
<name>A0ABQ8FAK6_9FUNG</name>
<dbReference type="InterPro" id="IPR024743">
    <property type="entry name" value="Dynein_HC_stalk"/>
</dbReference>
<gene>
    <name evidence="24" type="ORF">BASA50_006200</name>
</gene>
<keyword evidence="14 22" id="KW-0175">Coiled coil</keyword>
<evidence type="ECO:0000256" key="20">
    <source>
        <dbReference type="ARBA" id="ARBA00023902"/>
    </source>
</evidence>
<evidence type="ECO:0000256" key="18">
    <source>
        <dbReference type="ARBA" id="ARBA00023212"/>
    </source>
</evidence>
<feature type="coiled-coil region" evidence="22">
    <location>
        <begin position="2887"/>
        <end position="2917"/>
    </location>
</feature>
<evidence type="ECO:0000256" key="11">
    <source>
        <dbReference type="ARBA" id="ARBA00022794"/>
    </source>
</evidence>
<dbReference type="InterPro" id="IPR041658">
    <property type="entry name" value="AAA_lid_11"/>
</dbReference>
<evidence type="ECO:0000256" key="14">
    <source>
        <dbReference type="ARBA" id="ARBA00023054"/>
    </source>
</evidence>
<dbReference type="Pfam" id="PF12775">
    <property type="entry name" value="AAA_7"/>
    <property type="match status" value="1"/>
</dbReference>
<dbReference type="Pfam" id="PF12774">
    <property type="entry name" value="AAA_6"/>
    <property type="match status" value="1"/>
</dbReference>
<dbReference type="Gene3D" id="1.20.58.1120">
    <property type="match status" value="1"/>
</dbReference>
<dbReference type="SMART" id="SM00382">
    <property type="entry name" value="AAA"/>
    <property type="match status" value="3"/>
</dbReference>
<keyword evidence="8" id="KW-0963">Cytoplasm</keyword>
<evidence type="ECO:0000256" key="6">
    <source>
        <dbReference type="ARBA" id="ARBA00022473"/>
    </source>
</evidence>
<evidence type="ECO:0000256" key="15">
    <source>
        <dbReference type="ARBA" id="ARBA00023069"/>
    </source>
</evidence>
<protein>
    <recommendedName>
        <fullName evidence="20">Cytoplasmic dynein 2 heavy chain 1</fullName>
    </recommendedName>
    <alternativeName>
        <fullName evidence="5">Dynein heavy chain, cytoplasmic</fullName>
    </alternativeName>
    <alternativeName>
        <fullName evidence="21">Dynein heavy chain, cytosolic</fullName>
    </alternativeName>
</protein>
<dbReference type="Gene3D" id="1.20.920.30">
    <property type="match status" value="1"/>
</dbReference>
<dbReference type="Pfam" id="PF18199">
    <property type="entry name" value="Dynein_C"/>
    <property type="match status" value="1"/>
</dbReference>
<dbReference type="InterPro" id="IPR035706">
    <property type="entry name" value="AAA_9"/>
</dbReference>
<dbReference type="Gene3D" id="1.20.140.100">
    <property type="entry name" value="Dynein heavy chain, N-terminal domain 2"/>
    <property type="match status" value="1"/>
</dbReference>
<reference evidence="24 25" key="1">
    <citation type="submission" date="2021-02" db="EMBL/GenBank/DDBJ databases">
        <title>Variation within the Batrachochytrium salamandrivorans European outbreak.</title>
        <authorList>
            <person name="Kelly M."/>
            <person name="Pasmans F."/>
            <person name="Shea T.P."/>
            <person name="Munoz J.F."/>
            <person name="Carranza S."/>
            <person name="Cuomo C.A."/>
            <person name="Martel A."/>
        </authorList>
    </citation>
    <scope>NUCLEOTIDE SEQUENCE [LARGE SCALE GENOMIC DNA]</scope>
    <source>
        <strain evidence="24 25">AMFP18/2</strain>
    </source>
</reference>
<organism evidence="24 25">
    <name type="scientific">Batrachochytrium salamandrivorans</name>
    <dbReference type="NCBI Taxonomy" id="1357716"/>
    <lineage>
        <taxon>Eukaryota</taxon>
        <taxon>Fungi</taxon>
        <taxon>Fungi incertae sedis</taxon>
        <taxon>Chytridiomycota</taxon>
        <taxon>Chytridiomycota incertae sedis</taxon>
        <taxon>Chytridiomycetes</taxon>
        <taxon>Rhizophydiales</taxon>
        <taxon>Rhizophydiales incertae sedis</taxon>
        <taxon>Batrachochytrium</taxon>
    </lineage>
</organism>
<evidence type="ECO:0000256" key="10">
    <source>
        <dbReference type="ARBA" id="ARBA00022741"/>
    </source>
</evidence>
<dbReference type="InterPro" id="IPR013602">
    <property type="entry name" value="Dynein_heavy_linker"/>
</dbReference>
<evidence type="ECO:0000313" key="25">
    <source>
        <dbReference type="Proteomes" id="UP001648503"/>
    </source>
</evidence>
<dbReference type="InterPro" id="IPR035699">
    <property type="entry name" value="AAA_6"/>
</dbReference>
<dbReference type="InterPro" id="IPR042222">
    <property type="entry name" value="Dynein_2_N"/>
</dbReference>
<evidence type="ECO:0000256" key="7">
    <source>
        <dbReference type="ARBA" id="ARBA00022475"/>
    </source>
</evidence>
<evidence type="ECO:0000256" key="13">
    <source>
        <dbReference type="ARBA" id="ARBA00023017"/>
    </source>
</evidence>
<keyword evidence="13" id="KW-0243">Dynein</keyword>
<dbReference type="Proteomes" id="UP001648503">
    <property type="component" value="Unassembled WGS sequence"/>
</dbReference>
<evidence type="ECO:0000256" key="9">
    <source>
        <dbReference type="ARBA" id="ARBA00022701"/>
    </source>
</evidence>
<dbReference type="Pfam" id="PF18198">
    <property type="entry name" value="AAA_lid_11"/>
    <property type="match status" value="1"/>
</dbReference>
<dbReference type="Pfam" id="PF12781">
    <property type="entry name" value="AAA_9"/>
    <property type="match status" value="1"/>
</dbReference>
<dbReference type="Gene3D" id="1.10.8.710">
    <property type="match status" value="1"/>
</dbReference>
<keyword evidence="6" id="KW-0217">Developmental protein</keyword>
<keyword evidence="15" id="KW-0969">Cilium</keyword>
<comment type="subcellular location">
    <subcellularLocation>
        <location evidence="2">Cell membrane</location>
        <topology evidence="2">Peripheral membrane protein</topology>
    </subcellularLocation>
    <subcellularLocation>
        <location evidence="1">Cell projection</location>
        <location evidence="1">Cilium</location>
    </subcellularLocation>
    <subcellularLocation>
        <location evidence="3">Cytoplasm</location>
        <location evidence="3">Cytoskeleton</location>
    </subcellularLocation>
</comment>
<evidence type="ECO:0000256" key="21">
    <source>
        <dbReference type="ARBA" id="ARBA00033439"/>
    </source>
</evidence>
<evidence type="ECO:0000256" key="5">
    <source>
        <dbReference type="ARBA" id="ARBA00022197"/>
    </source>
</evidence>
<dbReference type="Pfam" id="PF12777">
    <property type="entry name" value="MT"/>
    <property type="match status" value="1"/>
</dbReference>
<feature type="domain" description="AAA+ ATPase" evidence="23">
    <location>
        <begin position="2258"/>
        <end position="2406"/>
    </location>
</feature>
<evidence type="ECO:0000256" key="4">
    <source>
        <dbReference type="ARBA" id="ARBA00008887"/>
    </source>
</evidence>
<evidence type="ECO:0000256" key="22">
    <source>
        <dbReference type="SAM" id="Coils"/>
    </source>
</evidence>
<evidence type="ECO:0000256" key="12">
    <source>
        <dbReference type="ARBA" id="ARBA00022840"/>
    </source>
</evidence>
<dbReference type="SUPFAM" id="SSF52540">
    <property type="entry name" value="P-loop containing nucleoside triphosphate hydrolases"/>
    <property type="match status" value="3"/>
</dbReference>
<evidence type="ECO:0000256" key="3">
    <source>
        <dbReference type="ARBA" id="ARBA00004245"/>
    </source>
</evidence>
<keyword evidence="16" id="KW-0472">Membrane</keyword>